<dbReference type="EMBL" id="ML179052">
    <property type="protein sequence ID" value="THV04931.1"/>
    <property type="molecule type" value="Genomic_DNA"/>
</dbReference>
<dbReference type="Proteomes" id="UP000297245">
    <property type="component" value="Unassembled WGS sequence"/>
</dbReference>
<keyword evidence="1" id="KW-0472">Membrane</keyword>
<evidence type="ECO:0000313" key="3">
    <source>
        <dbReference type="Proteomes" id="UP000297245"/>
    </source>
</evidence>
<proteinExistence type="predicted"/>
<organism evidence="2 3">
    <name type="scientific">Dendrothele bispora (strain CBS 962.96)</name>
    <dbReference type="NCBI Taxonomy" id="1314807"/>
    <lineage>
        <taxon>Eukaryota</taxon>
        <taxon>Fungi</taxon>
        <taxon>Dikarya</taxon>
        <taxon>Basidiomycota</taxon>
        <taxon>Agaricomycotina</taxon>
        <taxon>Agaricomycetes</taxon>
        <taxon>Agaricomycetidae</taxon>
        <taxon>Agaricales</taxon>
        <taxon>Agaricales incertae sedis</taxon>
        <taxon>Dendrothele</taxon>
    </lineage>
</organism>
<accession>A0A4S8MQ62</accession>
<reference evidence="2 3" key="1">
    <citation type="journal article" date="2019" name="Nat. Ecol. Evol.">
        <title>Megaphylogeny resolves global patterns of mushroom evolution.</title>
        <authorList>
            <person name="Varga T."/>
            <person name="Krizsan K."/>
            <person name="Foldi C."/>
            <person name="Dima B."/>
            <person name="Sanchez-Garcia M."/>
            <person name="Sanchez-Ramirez S."/>
            <person name="Szollosi G.J."/>
            <person name="Szarkandi J.G."/>
            <person name="Papp V."/>
            <person name="Albert L."/>
            <person name="Andreopoulos W."/>
            <person name="Angelini C."/>
            <person name="Antonin V."/>
            <person name="Barry K.W."/>
            <person name="Bougher N.L."/>
            <person name="Buchanan P."/>
            <person name="Buyck B."/>
            <person name="Bense V."/>
            <person name="Catcheside P."/>
            <person name="Chovatia M."/>
            <person name="Cooper J."/>
            <person name="Damon W."/>
            <person name="Desjardin D."/>
            <person name="Finy P."/>
            <person name="Geml J."/>
            <person name="Haridas S."/>
            <person name="Hughes K."/>
            <person name="Justo A."/>
            <person name="Karasinski D."/>
            <person name="Kautmanova I."/>
            <person name="Kiss B."/>
            <person name="Kocsube S."/>
            <person name="Kotiranta H."/>
            <person name="LaButti K.M."/>
            <person name="Lechner B.E."/>
            <person name="Liimatainen K."/>
            <person name="Lipzen A."/>
            <person name="Lukacs Z."/>
            <person name="Mihaltcheva S."/>
            <person name="Morgado L.N."/>
            <person name="Niskanen T."/>
            <person name="Noordeloos M.E."/>
            <person name="Ohm R.A."/>
            <person name="Ortiz-Santana B."/>
            <person name="Ovrebo C."/>
            <person name="Racz N."/>
            <person name="Riley R."/>
            <person name="Savchenko A."/>
            <person name="Shiryaev A."/>
            <person name="Soop K."/>
            <person name="Spirin V."/>
            <person name="Szebenyi C."/>
            <person name="Tomsovsky M."/>
            <person name="Tulloss R.E."/>
            <person name="Uehling J."/>
            <person name="Grigoriev I.V."/>
            <person name="Vagvolgyi C."/>
            <person name="Papp T."/>
            <person name="Martin F.M."/>
            <person name="Miettinen O."/>
            <person name="Hibbett D.S."/>
            <person name="Nagy L.G."/>
        </authorList>
    </citation>
    <scope>NUCLEOTIDE SEQUENCE [LARGE SCALE GENOMIC DNA]</scope>
    <source>
        <strain evidence="2 3">CBS 962.96</strain>
    </source>
</reference>
<name>A0A4S8MQ62_DENBC</name>
<keyword evidence="3" id="KW-1185">Reference proteome</keyword>
<protein>
    <recommendedName>
        <fullName evidence="4">MARVEL domain-containing protein</fullName>
    </recommendedName>
</protein>
<keyword evidence="1" id="KW-1133">Transmembrane helix</keyword>
<keyword evidence="1" id="KW-0812">Transmembrane</keyword>
<evidence type="ECO:0000313" key="2">
    <source>
        <dbReference type="EMBL" id="THV04931.1"/>
    </source>
</evidence>
<evidence type="ECO:0000256" key="1">
    <source>
        <dbReference type="SAM" id="Phobius"/>
    </source>
</evidence>
<sequence length="181" mass="20551">MLPIYYTSHKRTLIWKRRRMSHIRARYHPFLFAMMALSAMAELGLSAFLVSKGNEQKIWPSARYHVLLIMFLFNASWTVLFSTVYLLYMVDGASHLLADMASSVAWLVVTITLWGTATGLMHHTRSGGNCANLPTLSECRQSLTVEALGWTELGLCSLNLLLTCAWIFTTRNKMGDSRRMV</sequence>
<dbReference type="AlphaFoldDB" id="A0A4S8MQ62"/>
<feature type="transmembrane region" description="Helical" evidence="1">
    <location>
        <begin position="62"/>
        <end position="88"/>
    </location>
</feature>
<feature type="transmembrane region" description="Helical" evidence="1">
    <location>
        <begin position="27"/>
        <end position="50"/>
    </location>
</feature>
<gene>
    <name evidence="2" type="ORF">K435DRAFT_148642</name>
</gene>
<feature type="transmembrane region" description="Helical" evidence="1">
    <location>
        <begin position="100"/>
        <end position="117"/>
    </location>
</feature>
<dbReference type="OrthoDB" id="3226059at2759"/>
<evidence type="ECO:0008006" key="4">
    <source>
        <dbReference type="Google" id="ProtNLM"/>
    </source>
</evidence>
<feature type="transmembrane region" description="Helical" evidence="1">
    <location>
        <begin position="147"/>
        <end position="169"/>
    </location>
</feature>